<dbReference type="EMBL" id="JAZBJZ010000045">
    <property type="protein sequence ID" value="MEE3717561.1"/>
    <property type="molecule type" value="Genomic_DNA"/>
</dbReference>
<protein>
    <submittedName>
        <fullName evidence="1">DUF1822 family protein</fullName>
    </submittedName>
</protein>
<dbReference type="Proteomes" id="UP001333818">
    <property type="component" value="Unassembled WGS sequence"/>
</dbReference>
<organism evidence="1 2">
    <name type="scientific">Tumidithrix elongata BACA0141</name>
    <dbReference type="NCBI Taxonomy" id="2716417"/>
    <lineage>
        <taxon>Bacteria</taxon>
        <taxon>Bacillati</taxon>
        <taxon>Cyanobacteriota</taxon>
        <taxon>Cyanophyceae</taxon>
        <taxon>Pseudanabaenales</taxon>
        <taxon>Pseudanabaenaceae</taxon>
        <taxon>Tumidithrix</taxon>
        <taxon>Tumidithrix elongata</taxon>
    </lineage>
</organism>
<accession>A0AAW9Q4M3</accession>
<gene>
    <name evidence="1" type="ORF">V2H45_12425</name>
</gene>
<name>A0AAW9Q4M3_9CYAN</name>
<keyword evidence="2" id="KW-1185">Reference proteome</keyword>
<reference evidence="1" key="1">
    <citation type="submission" date="2024-01" db="EMBL/GenBank/DDBJ databases">
        <title>Bank of Algae and Cyanobacteria of the Azores (BACA) strain genomes.</title>
        <authorList>
            <person name="Luz R."/>
            <person name="Cordeiro R."/>
            <person name="Fonseca A."/>
            <person name="Goncalves V."/>
        </authorList>
    </citation>
    <scope>NUCLEOTIDE SEQUENCE</scope>
    <source>
        <strain evidence="1">BACA0141</strain>
    </source>
</reference>
<dbReference type="AlphaFoldDB" id="A0AAW9Q4M3"/>
<evidence type="ECO:0000313" key="2">
    <source>
        <dbReference type="Proteomes" id="UP001333818"/>
    </source>
</evidence>
<sequence>MNTTEESALSLPIPTEHRRIAREFALEQPTEAKAESVIQNTLAVLVVRDYLEMMGIATNVAESDCWNPVMQICANIADLVIVEVGKLECRSLKTGESICYMPPEVWENRIGYAIVRIEEDLRSASILGMVSQVSTETIAIDRLEPIEDLCVAIAALQASVQSNSPQTNNQSDIQLERSQPLVNLGNWLQGIVEAGWQEVEALFQQQPVQLAWRSLTLRQILDEPSDSLTRRAKLLNLGAQSVALVVTISERDRDKVPVRLAIYPVTEPYLPESLSLKVLDETGALFLEARARRIDNYIQLQLSGDPNEHFSIQISLGEVMLTEKFTL</sequence>
<proteinExistence type="predicted"/>
<evidence type="ECO:0000313" key="1">
    <source>
        <dbReference type="EMBL" id="MEE3717561.1"/>
    </source>
</evidence>
<dbReference type="RefSeq" id="WP_330483990.1">
    <property type="nucleotide sequence ID" value="NZ_JAZBJZ010000045.1"/>
</dbReference>
<comment type="caution">
    <text evidence="1">The sequence shown here is derived from an EMBL/GenBank/DDBJ whole genome shotgun (WGS) entry which is preliminary data.</text>
</comment>
<dbReference type="Pfam" id="PF08852">
    <property type="entry name" value="DUF1822"/>
    <property type="match status" value="1"/>
</dbReference>
<dbReference type="InterPro" id="IPR014951">
    <property type="entry name" value="DUF1822"/>
</dbReference>